<dbReference type="PANTHER" id="PTHR17204:SF23">
    <property type="entry name" value="U1 SMALL NUCLEAR RIBONUCLEOPROTEIN COMPONENT PRP42"/>
    <property type="match status" value="1"/>
</dbReference>
<dbReference type="InterPro" id="IPR003107">
    <property type="entry name" value="HAT"/>
</dbReference>
<evidence type="ECO:0000256" key="3">
    <source>
        <dbReference type="ARBA" id="ARBA00022737"/>
    </source>
</evidence>
<comment type="caution">
    <text evidence="7">The sequence shown here is derived from an EMBL/GenBank/DDBJ whole genome shotgun (WGS) entry which is preliminary data.</text>
</comment>
<evidence type="ECO:0000256" key="4">
    <source>
        <dbReference type="ARBA" id="ARBA00023187"/>
    </source>
</evidence>
<name>A0A9P8NTW7_9ASCO</name>
<proteinExistence type="predicted"/>
<evidence type="ECO:0000256" key="6">
    <source>
        <dbReference type="SAM" id="MobiDB-lite"/>
    </source>
</evidence>
<evidence type="ECO:0000256" key="2">
    <source>
        <dbReference type="ARBA" id="ARBA00022664"/>
    </source>
</evidence>
<protein>
    <recommendedName>
        <fullName evidence="9">Suppressor of forked domain-containing protein</fullName>
    </recommendedName>
</protein>
<feature type="region of interest" description="Disordered" evidence="6">
    <location>
        <begin position="542"/>
        <end position="582"/>
    </location>
</feature>
<keyword evidence="3" id="KW-0677">Repeat</keyword>
<keyword evidence="8" id="KW-1185">Reference proteome</keyword>
<dbReference type="SUPFAM" id="SSF48452">
    <property type="entry name" value="TPR-like"/>
    <property type="match status" value="1"/>
</dbReference>
<comment type="subcellular location">
    <subcellularLocation>
        <location evidence="1">Nucleus</location>
    </subcellularLocation>
</comment>
<dbReference type="EMBL" id="JAEUBD010001504">
    <property type="protein sequence ID" value="KAH3659552.1"/>
    <property type="molecule type" value="Genomic_DNA"/>
</dbReference>
<dbReference type="Pfam" id="PF23240">
    <property type="entry name" value="HAT_PRP39_N"/>
    <property type="match status" value="1"/>
</dbReference>
<evidence type="ECO:0008006" key="9">
    <source>
        <dbReference type="Google" id="ProtNLM"/>
    </source>
</evidence>
<evidence type="ECO:0000256" key="5">
    <source>
        <dbReference type="ARBA" id="ARBA00023242"/>
    </source>
</evidence>
<organism evidence="7 8">
    <name type="scientific">Ogataea polymorpha</name>
    <dbReference type="NCBI Taxonomy" id="460523"/>
    <lineage>
        <taxon>Eukaryota</taxon>
        <taxon>Fungi</taxon>
        <taxon>Dikarya</taxon>
        <taxon>Ascomycota</taxon>
        <taxon>Saccharomycotina</taxon>
        <taxon>Pichiomycetes</taxon>
        <taxon>Pichiales</taxon>
        <taxon>Pichiaceae</taxon>
        <taxon>Ogataea</taxon>
    </lineage>
</organism>
<dbReference type="GO" id="GO:0000243">
    <property type="term" value="C:commitment complex"/>
    <property type="evidence" value="ECO:0007669"/>
    <property type="project" value="TreeGrafter"/>
</dbReference>
<dbReference type="Pfam" id="PF23241">
    <property type="entry name" value="HAT_PRP39_C"/>
    <property type="match status" value="1"/>
</dbReference>
<keyword evidence="5" id="KW-0539">Nucleus</keyword>
<dbReference type="InterPro" id="IPR011990">
    <property type="entry name" value="TPR-like_helical_dom_sf"/>
</dbReference>
<evidence type="ECO:0000256" key="1">
    <source>
        <dbReference type="ARBA" id="ARBA00004123"/>
    </source>
</evidence>
<dbReference type="PANTHER" id="PTHR17204">
    <property type="entry name" value="PRE-MRNA PROCESSING PROTEIN PRP39-RELATED"/>
    <property type="match status" value="1"/>
</dbReference>
<dbReference type="Proteomes" id="UP000788993">
    <property type="component" value="Unassembled WGS sequence"/>
</dbReference>
<keyword evidence="4" id="KW-0508">mRNA splicing</keyword>
<dbReference type="GO" id="GO:0071004">
    <property type="term" value="C:U2-type prespliceosome"/>
    <property type="evidence" value="ECO:0007669"/>
    <property type="project" value="TreeGrafter"/>
</dbReference>
<reference evidence="7" key="2">
    <citation type="submission" date="2021-01" db="EMBL/GenBank/DDBJ databases">
        <authorList>
            <person name="Schikora-Tamarit M.A."/>
        </authorList>
    </citation>
    <scope>NUCLEOTIDE SEQUENCE</scope>
    <source>
        <strain evidence="7">NCAIM Y.01608</strain>
    </source>
</reference>
<dbReference type="Gene3D" id="1.25.40.10">
    <property type="entry name" value="Tetratricopeptide repeat domain"/>
    <property type="match status" value="2"/>
</dbReference>
<evidence type="ECO:0000313" key="8">
    <source>
        <dbReference type="Proteomes" id="UP000788993"/>
    </source>
</evidence>
<dbReference type="AlphaFoldDB" id="A0A9P8NTW7"/>
<dbReference type="GO" id="GO:0000395">
    <property type="term" value="P:mRNA 5'-splice site recognition"/>
    <property type="evidence" value="ECO:0007669"/>
    <property type="project" value="TreeGrafter"/>
</dbReference>
<evidence type="ECO:0000313" key="7">
    <source>
        <dbReference type="EMBL" id="KAH3659552.1"/>
    </source>
</evidence>
<feature type="compositionally biased region" description="Basic and acidic residues" evidence="6">
    <location>
        <begin position="542"/>
        <end position="562"/>
    </location>
</feature>
<gene>
    <name evidence="7" type="ORF">OGATHE_005597</name>
</gene>
<reference evidence="7" key="1">
    <citation type="journal article" date="2021" name="Open Biol.">
        <title>Shared evolutionary footprints suggest mitochondrial oxidative damage underlies multiple complex I losses in fungi.</title>
        <authorList>
            <person name="Schikora-Tamarit M.A."/>
            <person name="Marcet-Houben M."/>
            <person name="Nosek J."/>
            <person name="Gabaldon T."/>
        </authorList>
    </citation>
    <scope>NUCLEOTIDE SEQUENCE</scope>
    <source>
        <strain evidence="7">NCAIM Y.01608</strain>
    </source>
</reference>
<dbReference type="SMART" id="SM00386">
    <property type="entry name" value="HAT"/>
    <property type="match status" value="5"/>
</dbReference>
<accession>A0A9P8NTW7</accession>
<sequence>MSDLNVDDLPKDWLELSRYLHKNAHDFSAWEQLVNVALDLKQDAVSSRLVAISYENLLVNFPYCEQYWCNYADYLFHAGRTDESREIYERGVEVVPKSIVIWTKYLDFVVETVHQYDPVVAVFERARTEVGMHFYAHLLYDRYLQFLKAHRKAREYHCLLRRVIEVPLYHYSKYIKQFFKLIENADLDTIKYLITKEDLRSIYKLSWPDLIGRKDDKVFADLKKDMRKRYMDIYITTQYNVFQLWPFEEAVRRPYFAAKELERRELHNWNRYLEYCEMLSLKSSHKDSDSAITKNTRKLIDTVYGRCLIATAYYPFFWIKYSNYYLNLNQLDRAKKILVTGIYHCATENVKLRLRLADLEVLTRNLSAARTVVLDLLQLYPNSVQAWLKLLQLEHLAKNKDLLQLVEAKLEEVAGTEHESQFDYLFLELLQYNVDLEPFLLKYQHKTSYFYWKACIDYYYLYSPDTTKLQNMYRLALENLGDADRARVEEYLDGSQGRESAVGDEVADRIAHGEHRKPQHGLVDAVDGASVFQDADDFRRSSRDEIQHVDEADKRRERREQTTVKGVAQSAQDDIGSEQHPRQLQCLERKLLEDDKRRQQQLDVEKAHVEVELFARVGGRGHGDVDAESEREREDVEERLEWLVAHGQPASTAKGRTMAMVPTTTVSAKLADPSSSPMARAVESEFMAVQVDKMSGAPLAKASNVSPDNFSPRLSSLARNVRLGVRKLDARNPRTKNSVEISPMNMLATSHAGICDKYPEQ</sequence>
<keyword evidence="2" id="KW-0507">mRNA processing</keyword>
<dbReference type="InterPro" id="IPR059164">
    <property type="entry name" value="HAT_PRP39_C"/>
</dbReference>
<dbReference type="GO" id="GO:0005685">
    <property type="term" value="C:U1 snRNP"/>
    <property type="evidence" value="ECO:0007669"/>
    <property type="project" value="TreeGrafter"/>
</dbReference>
<dbReference type="GO" id="GO:0030627">
    <property type="term" value="F:pre-mRNA 5'-splice site binding"/>
    <property type="evidence" value="ECO:0007669"/>
    <property type="project" value="TreeGrafter"/>
</dbReference>